<keyword evidence="2" id="KW-1185">Reference proteome</keyword>
<evidence type="ECO:0000313" key="2">
    <source>
        <dbReference type="Proteomes" id="UP001165079"/>
    </source>
</evidence>
<organism evidence="1 2">
    <name type="scientific">Actinorhabdospora filicis</name>
    <dbReference type="NCBI Taxonomy" id="1785913"/>
    <lineage>
        <taxon>Bacteria</taxon>
        <taxon>Bacillati</taxon>
        <taxon>Actinomycetota</taxon>
        <taxon>Actinomycetes</taxon>
        <taxon>Micromonosporales</taxon>
        <taxon>Micromonosporaceae</taxon>
        <taxon>Actinorhabdospora</taxon>
    </lineage>
</organism>
<dbReference type="EMBL" id="BSTX01000006">
    <property type="protein sequence ID" value="GLZ81506.1"/>
    <property type="molecule type" value="Genomic_DNA"/>
</dbReference>
<name>A0A9W6SVH5_9ACTN</name>
<dbReference type="Proteomes" id="UP001165079">
    <property type="component" value="Unassembled WGS sequence"/>
</dbReference>
<protein>
    <recommendedName>
        <fullName evidence="3">Phage baseplate protein</fullName>
    </recommendedName>
</protein>
<sequence>MDDLGVMAVWATGRRLPPVARPRAVLKGLGLDLTGLTVGRRNLLLLAERRRHFGDRLDAEADCPSCGERLELGLGLGALLASAHAGDEEGTAEAAGHTVTFRVPTCGDLEAAAATGDPASAVTTLLERCVIEARGPSGPVPATALPAPVLAAVEDAMAAADPYAHLSIAADCAVCGAAIGLWLDPGHLYWTELVARARRLMGEVHRLATAYGWSEHDILAMDPVRRAGYLELVG</sequence>
<evidence type="ECO:0008006" key="3">
    <source>
        <dbReference type="Google" id="ProtNLM"/>
    </source>
</evidence>
<dbReference type="RefSeq" id="WP_285666985.1">
    <property type="nucleotide sequence ID" value="NZ_BSTX01000006.1"/>
</dbReference>
<proteinExistence type="predicted"/>
<accession>A0A9W6SVH5</accession>
<gene>
    <name evidence="1" type="ORF">Afil01_63130</name>
</gene>
<evidence type="ECO:0000313" key="1">
    <source>
        <dbReference type="EMBL" id="GLZ81506.1"/>
    </source>
</evidence>
<dbReference type="AlphaFoldDB" id="A0A9W6SVH5"/>
<reference evidence="1" key="1">
    <citation type="submission" date="2023-03" db="EMBL/GenBank/DDBJ databases">
        <title>Actinorhabdospora filicis NBRC 111898.</title>
        <authorList>
            <person name="Ichikawa N."/>
            <person name="Sato H."/>
            <person name="Tonouchi N."/>
        </authorList>
    </citation>
    <scope>NUCLEOTIDE SEQUENCE</scope>
    <source>
        <strain evidence="1">NBRC 111898</strain>
    </source>
</reference>
<comment type="caution">
    <text evidence="1">The sequence shown here is derived from an EMBL/GenBank/DDBJ whole genome shotgun (WGS) entry which is preliminary data.</text>
</comment>